<dbReference type="AlphaFoldDB" id="A0A7J0EKJ9"/>
<keyword evidence="1" id="KW-0677">Repeat</keyword>
<feature type="repeat" description="PPR" evidence="2">
    <location>
        <begin position="262"/>
        <end position="296"/>
    </location>
</feature>
<evidence type="ECO:0000256" key="3">
    <source>
        <dbReference type="SAM" id="MobiDB-lite"/>
    </source>
</evidence>
<dbReference type="FunFam" id="1.25.40.10:FF:000288">
    <property type="entry name" value="Pentatricopeptide repeat-containing protein At4g02750"/>
    <property type="match status" value="1"/>
</dbReference>
<dbReference type="InterPro" id="IPR002885">
    <property type="entry name" value="PPR_rpt"/>
</dbReference>
<feature type="region of interest" description="Disordered" evidence="3">
    <location>
        <begin position="1"/>
        <end position="30"/>
    </location>
</feature>
<comment type="caution">
    <text evidence="4">The sequence shown here is derived from an EMBL/GenBank/DDBJ whole genome shotgun (WGS) entry which is preliminary data.</text>
</comment>
<feature type="repeat" description="PPR" evidence="2">
    <location>
        <begin position="180"/>
        <end position="214"/>
    </location>
</feature>
<evidence type="ECO:0000313" key="5">
    <source>
        <dbReference type="Proteomes" id="UP000585474"/>
    </source>
</evidence>
<dbReference type="Pfam" id="PF13041">
    <property type="entry name" value="PPR_2"/>
    <property type="match status" value="1"/>
</dbReference>
<evidence type="ECO:0000256" key="1">
    <source>
        <dbReference type="ARBA" id="ARBA00022737"/>
    </source>
</evidence>
<dbReference type="PANTHER" id="PTHR47926:SF493">
    <property type="entry name" value="PENTATRICOPEPTIDE REPEAT-CONTAINING PROTEIN"/>
    <property type="match status" value="1"/>
</dbReference>
<dbReference type="InterPro" id="IPR046960">
    <property type="entry name" value="PPR_At4g14850-like_plant"/>
</dbReference>
<name>A0A7J0EKJ9_9ERIC</name>
<proteinExistence type="predicted"/>
<dbReference type="Pfam" id="PF13812">
    <property type="entry name" value="PPR_3"/>
    <property type="match status" value="2"/>
</dbReference>
<dbReference type="InterPro" id="IPR046848">
    <property type="entry name" value="E_motif"/>
</dbReference>
<dbReference type="NCBIfam" id="TIGR00756">
    <property type="entry name" value="PPR"/>
    <property type="match status" value="4"/>
</dbReference>
<reference evidence="4 5" key="1">
    <citation type="submission" date="2019-07" db="EMBL/GenBank/DDBJ databases">
        <title>De Novo Assembly of kiwifruit Actinidia rufa.</title>
        <authorList>
            <person name="Sugita-Konishi S."/>
            <person name="Sato K."/>
            <person name="Mori E."/>
            <person name="Abe Y."/>
            <person name="Kisaki G."/>
            <person name="Hamano K."/>
            <person name="Suezawa K."/>
            <person name="Otani M."/>
            <person name="Fukuda T."/>
            <person name="Manabe T."/>
            <person name="Gomi K."/>
            <person name="Tabuchi M."/>
            <person name="Akimitsu K."/>
            <person name="Kataoka I."/>
        </authorList>
    </citation>
    <scope>NUCLEOTIDE SEQUENCE [LARGE SCALE GENOMIC DNA]</scope>
    <source>
        <strain evidence="5">cv. Fuchu</strain>
    </source>
</reference>
<dbReference type="Pfam" id="PF20431">
    <property type="entry name" value="E_motif"/>
    <property type="match status" value="1"/>
</dbReference>
<feature type="repeat" description="PPR" evidence="2">
    <location>
        <begin position="297"/>
        <end position="327"/>
    </location>
</feature>
<accession>A0A7J0EKJ9</accession>
<dbReference type="GO" id="GO:0009451">
    <property type="term" value="P:RNA modification"/>
    <property type="evidence" value="ECO:0007669"/>
    <property type="project" value="InterPro"/>
</dbReference>
<keyword evidence="5" id="KW-1185">Reference proteome</keyword>
<dbReference type="GO" id="GO:0003723">
    <property type="term" value="F:RNA binding"/>
    <property type="evidence" value="ECO:0007669"/>
    <property type="project" value="InterPro"/>
</dbReference>
<dbReference type="EMBL" id="BJWL01000005">
    <property type="protein sequence ID" value="GFY86995.1"/>
    <property type="molecule type" value="Genomic_DNA"/>
</dbReference>
<dbReference type="FunFam" id="1.25.40.10:FF:000344">
    <property type="entry name" value="Pentatricopeptide repeat-containing protein"/>
    <property type="match status" value="1"/>
</dbReference>
<sequence>MWVTRSSLRHRQVPHQHQETPRPHHHLRPRPLLPPLQPPPLWLSLLTTAYAACGYLSEPTLLVYNSMIRVCTLNGFSYDALQLFVELLNLGYSKPDKYTYPFVIKACGDLKLLELGVLVHPCMNGCAEEALRIYNEMVDAGVEPKGATVVSVLPVCGHMKDLKFGKQVHKLVDKNGLVSNVSVKNALVDMYVKCGCMNEARLVLYKMEKRDVVTRTTMINNYNLNGDGSRALMLCPLMQLEGVRPNSVTVAFLLSVCADLNSLKQGSTTIAGYGKHGNGEVAVSLFIQMVQSGVEPNEVTFTSVLHAFSHSGLVDEGLDLFQFMLQVHKMTPRSNHYTCIVDLLGHAGRLEEAHYLIRMMTLEPNHAVWGALLGACVIHETVELGELAAKQLYKLEPENTGDYVLMAKIYAAAGRWKDAENTRRVIDGVRLKKNPAHSLIEVRNMWNMFSFCYANRQKCMLQPWSVNWSSLNS</sequence>
<dbReference type="InterPro" id="IPR011990">
    <property type="entry name" value="TPR-like_helical_dom_sf"/>
</dbReference>
<organism evidence="4 5">
    <name type="scientific">Actinidia rufa</name>
    <dbReference type="NCBI Taxonomy" id="165716"/>
    <lineage>
        <taxon>Eukaryota</taxon>
        <taxon>Viridiplantae</taxon>
        <taxon>Streptophyta</taxon>
        <taxon>Embryophyta</taxon>
        <taxon>Tracheophyta</taxon>
        <taxon>Spermatophyta</taxon>
        <taxon>Magnoliopsida</taxon>
        <taxon>eudicotyledons</taxon>
        <taxon>Gunneridae</taxon>
        <taxon>Pentapetalae</taxon>
        <taxon>asterids</taxon>
        <taxon>Ericales</taxon>
        <taxon>Actinidiaceae</taxon>
        <taxon>Actinidia</taxon>
    </lineage>
</organism>
<evidence type="ECO:0000256" key="2">
    <source>
        <dbReference type="PROSITE-ProRule" id="PRU00708"/>
    </source>
</evidence>
<dbReference type="PANTHER" id="PTHR47926">
    <property type="entry name" value="PENTATRICOPEPTIDE REPEAT-CONTAINING PROTEIN"/>
    <property type="match status" value="1"/>
</dbReference>
<dbReference type="Gene3D" id="1.25.40.10">
    <property type="entry name" value="Tetratricopeptide repeat domain"/>
    <property type="match status" value="3"/>
</dbReference>
<dbReference type="PROSITE" id="PS51375">
    <property type="entry name" value="PPR"/>
    <property type="match status" value="3"/>
</dbReference>
<protein>
    <submittedName>
        <fullName evidence="4">Tetratricopeptide repeat (TPR)-like superfamily protein</fullName>
    </submittedName>
</protein>
<dbReference type="Proteomes" id="UP000585474">
    <property type="component" value="Unassembled WGS sequence"/>
</dbReference>
<evidence type="ECO:0000313" key="4">
    <source>
        <dbReference type="EMBL" id="GFY86995.1"/>
    </source>
</evidence>
<dbReference type="OrthoDB" id="185373at2759"/>
<gene>
    <name evidence="4" type="ORF">Acr_05g0006340</name>
</gene>
<dbReference type="Pfam" id="PF01535">
    <property type="entry name" value="PPR"/>
    <property type="match status" value="2"/>
</dbReference>